<dbReference type="EMBL" id="JAOWKX010000002">
    <property type="protein sequence ID" value="MCV2884158.1"/>
    <property type="molecule type" value="Genomic_DNA"/>
</dbReference>
<sequence>MIQSNINRPTLLQYIDNYRNGKNDLDDIVQKSKSNPTNDISSVNTSLSSLKSMEELVAQVTEGKTNVSATTISNMTEFYMKQVSGELNDTLKNYDLATMPDFAFKDGMWQSTASEELTEKQSQFLDYLNRDARLSTTMQQTLKLSELNELTHSQQLAATFDKKSFNDDEIKDYLLSTRTDTLNLSYFTISDSGVKVANAGIAQYGFDAVNKAKQS</sequence>
<gene>
    <name evidence="1" type="ORF">OE749_05585</name>
</gene>
<protein>
    <recommendedName>
        <fullName evidence="3">Flagellar hook-associated protein 2 C-terminal domain-containing protein</fullName>
    </recommendedName>
</protein>
<name>A0ABT3A6D0_9ALTE</name>
<reference evidence="1 2" key="1">
    <citation type="submission" date="2022-10" db="EMBL/GenBank/DDBJ databases">
        <title>Aestuariibacter sp. AA17 isolated from Montipora capitata coral fragment.</title>
        <authorList>
            <person name="Emsley S.A."/>
            <person name="Pfannmuller K.M."/>
            <person name="Loughran R.M."/>
            <person name="Shlafstein M."/>
            <person name="Papke E."/>
            <person name="Saw J.H."/>
            <person name="Ushijima B."/>
            <person name="Videau P."/>
        </authorList>
    </citation>
    <scope>NUCLEOTIDE SEQUENCE [LARGE SCALE GENOMIC DNA]</scope>
    <source>
        <strain evidence="1 2">AA17</strain>
    </source>
</reference>
<organism evidence="1 2">
    <name type="scientific">Fluctibacter corallii</name>
    <dbReference type="NCBI Taxonomy" id="2984329"/>
    <lineage>
        <taxon>Bacteria</taxon>
        <taxon>Pseudomonadati</taxon>
        <taxon>Pseudomonadota</taxon>
        <taxon>Gammaproteobacteria</taxon>
        <taxon>Alteromonadales</taxon>
        <taxon>Alteromonadaceae</taxon>
        <taxon>Fluctibacter</taxon>
    </lineage>
</organism>
<comment type="caution">
    <text evidence="1">The sequence shown here is derived from an EMBL/GenBank/DDBJ whole genome shotgun (WGS) entry which is preliminary data.</text>
</comment>
<dbReference type="RefSeq" id="WP_263711366.1">
    <property type="nucleotide sequence ID" value="NZ_JAOWKX010000002.1"/>
</dbReference>
<evidence type="ECO:0008006" key="3">
    <source>
        <dbReference type="Google" id="ProtNLM"/>
    </source>
</evidence>
<dbReference type="Proteomes" id="UP001652504">
    <property type="component" value="Unassembled WGS sequence"/>
</dbReference>
<evidence type="ECO:0000313" key="2">
    <source>
        <dbReference type="Proteomes" id="UP001652504"/>
    </source>
</evidence>
<accession>A0ABT3A6D0</accession>
<evidence type="ECO:0000313" key="1">
    <source>
        <dbReference type="EMBL" id="MCV2884158.1"/>
    </source>
</evidence>
<keyword evidence="2" id="KW-1185">Reference proteome</keyword>
<proteinExistence type="predicted"/>